<organism evidence="3 4">
    <name type="scientific">Candidatus Viadribacter manganicus</name>
    <dbReference type="NCBI Taxonomy" id="1759059"/>
    <lineage>
        <taxon>Bacteria</taxon>
        <taxon>Pseudomonadati</taxon>
        <taxon>Pseudomonadota</taxon>
        <taxon>Alphaproteobacteria</taxon>
        <taxon>Hyphomonadales</taxon>
        <taxon>Hyphomonadaceae</taxon>
        <taxon>Candidatus Viadribacter</taxon>
    </lineage>
</organism>
<evidence type="ECO:0000313" key="4">
    <source>
        <dbReference type="Proteomes" id="UP000092498"/>
    </source>
</evidence>
<feature type="domain" description="Alpha/beta hydrolase fold-3" evidence="2">
    <location>
        <begin position="81"/>
        <end position="286"/>
    </location>
</feature>
<dbReference type="InterPro" id="IPR050300">
    <property type="entry name" value="GDXG_lipolytic_enzyme"/>
</dbReference>
<proteinExistence type="predicted"/>
<evidence type="ECO:0000259" key="2">
    <source>
        <dbReference type="Pfam" id="PF07859"/>
    </source>
</evidence>
<reference evidence="3 4" key="1">
    <citation type="submission" date="2015-11" db="EMBL/GenBank/DDBJ databases">
        <title>Whole-Genome Sequence of Candidatus Oderbacter manganicum from the National Park Lower Oder Valley, Germany.</title>
        <authorList>
            <person name="Braun B."/>
            <person name="Liere K."/>
            <person name="Szewzyk U."/>
        </authorList>
    </citation>
    <scope>NUCLEOTIDE SEQUENCE [LARGE SCALE GENOMIC DNA]</scope>
    <source>
        <strain evidence="3 4">OTSz_A_272</strain>
    </source>
</reference>
<dbReference type="KEGG" id="cbot:ATE48_12645"/>
<dbReference type="InParanoid" id="A0A1B1AJH1"/>
<keyword evidence="4" id="KW-1185">Reference proteome</keyword>
<dbReference type="EMBL" id="CP013244">
    <property type="protein sequence ID" value="ANP46703.1"/>
    <property type="molecule type" value="Genomic_DNA"/>
</dbReference>
<accession>A0A1B1AJH1</accession>
<keyword evidence="1" id="KW-0378">Hydrolase</keyword>
<dbReference type="AlphaFoldDB" id="A0A1B1AJH1"/>
<dbReference type="Pfam" id="PF07859">
    <property type="entry name" value="Abhydrolase_3"/>
    <property type="match status" value="1"/>
</dbReference>
<dbReference type="PANTHER" id="PTHR48081">
    <property type="entry name" value="AB HYDROLASE SUPERFAMILY PROTEIN C4A8.06C"/>
    <property type="match status" value="1"/>
</dbReference>
<evidence type="ECO:0000313" key="3">
    <source>
        <dbReference type="EMBL" id="ANP46703.1"/>
    </source>
</evidence>
<dbReference type="PANTHER" id="PTHR48081:SF8">
    <property type="entry name" value="ALPHA_BETA HYDROLASE FOLD-3 DOMAIN-CONTAINING PROTEIN-RELATED"/>
    <property type="match status" value="1"/>
</dbReference>
<dbReference type="InterPro" id="IPR029058">
    <property type="entry name" value="AB_hydrolase_fold"/>
</dbReference>
<dbReference type="Gene3D" id="3.40.50.1820">
    <property type="entry name" value="alpha/beta hydrolase"/>
    <property type="match status" value="1"/>
</dbReference>
<dbReference type="GO" id="GO:0016787">
    <property type="term" value="F:hydrolase activity"/>
    <property type="evidence" value="ECO:0007669"/>
    <property type="project" value="UniProtKB-KW"/>
</dbReference>
<dbReference type="Proteomes" id="UP000092498">
    <property type="component" value="Chromosome"/>
</dbReference>
<dbReference type="STRING" id="1759059.ATE48_12645"/>
<sequence length="315" mass="33227">MASDAALVNIDPELCEFVGRFKNFHLSAETLNDFRKMTMGVVAQPDDLRVISESVTLPSSPGVLLLMHRPLSDHTAMPCALHMHGGGFVGGSAQSDAPSMRALAAETQCIIASVDYRLAPEAQYPAPLDDCAAAFALLLTDAARWRINTSRIGVIGESAGGGLAAGLALKLRDAGKNRPAFLHLIYPMLDDRTAASGGADNVPVWSGRSNQFGWRCYLGDALAASSVPIYAAPGRAPDLSGMPPTYLAVGDSDLFFSENARFARALELAGVEVEFDVYAGGVHGFMHAPSATMATKARANSAYALKRALAGSKRS</sequence>
<gene>
    <name evidence="3" type="ORF">ATE48_12645</name>
</gene>
<name>A0A1B1AJH1_9PROT</name>
<evidence type="ECO:0000256" key="1">
    <source>
        <dbReference type="ARBA" id="ARBA00022801"/>
    </source>
</evidence>
<protein>
    <recommendedName>
        <fullName evidence="2">Alpha/beta hydrolase fold-3 domain-containing protein</fullName>
    </recommendedName>
</protein>
<dbReference type="InterPro" id="IPR013094">
    <property type="entry name" value="AB_hydrolase_3"/>
</dbReference>
<dbReference type="SUPFAM" id="SSF53474">
    <property type="entry name" value="alpha/beta-Hydrolases"/>
    <property type="match status" value="1"/>
</dbReference>